<dbReference type="InParanoid" id="A0A067PBP2"/>
<dbReference type="HOGENOM" id="CLU_1261678_0_0_1"/>
<dbReference type="AlphaFoldDB" id="A0A067PBP2"/>
<accession>A0A067PBP2</accession>
<keyword evidence="1" id="KW-0732">Signal</keyword>
<dbReference type="Proteomes" id="UP000027265">
    <property type="component" value="Unassembled WGS sequence"/>
</dbReference>
<proteinExistence type="predicted"/>
<reference evidence="3" key="1">
    <citation type="journal article" date="2014" name="Proc. Natl. Acad. Sci. U.S.A.">
        <title>Extensive sampling of basidiomycete genomes demonstrates inadequacy of the white-rot/brown-rot paradigm for wood decay fungi.</title>
        <authorList>
            <person name="Riley R."/>
            <person name="Salamov A.A."/>
            <person name="Brown D.W."/>
            <person name="Nagy L.G."/>
            <person name="Floudas D."/>
            <person name="Held B.W."/>
            <person name="Levasseur A."/>
            <person name="Lombard V."/>
            <person name="Morin E."/>
            <person name="Otillar R."/>
            <person name="Lindquist E.A."/>
            <person name="Sun H."/>
            <person name="LaButti K.M."/>
            <person name="Schmutz J."/>
            <person name="Jabbour D."/>
            <person name="Luo H."/>
            <person name="Baker S.E."/>
            <person name="Pisabarro A.G."/>
            <person name="Walton J.D."/>
            <person name="Blanchette R.A."/>
            <person name="Henrissat B."/>
            <person name="Martin F."/>
            <person name="Cullen D."/>
            <person name="Hibbett D.S."/>
            <person name="Grigoriev I.V."/>
        </authorList>
    </citation>
    <scope>NUCLEOTIDE SEQUENCE [LARGE SCALE GENOMIC DNA]</scope>
    <source>
        <strain evidence="3">MUCL 33604</strain>
    </source>
</reference>
<feature type="signal peptide" evidence="1">
    <location>
        <begin position="1"/>
        <end position="16"/>
    </location>
</feature>
<sequence length="219" mass="24702">MICWRLMFPFQVLVVGQNVIIFDPSPAISVFQIPQFSPVIEEVSVVTEISKPLLIVPVKEHSHVTTTRRPNRLPHADARAYVDIIGEYGWDVTVHRFVVTPIQGTSWANAPTCLPIFLDASTFDYLEFSYDVLAKPLSADQTLLLWDNLGRLYAGTSSITPRWQNGRPLHPSISLWAYDCNDESDSACFDFCEFLGRLCVITKDHEVLVMDFIACPPSL</sequence>
<name>A0A067PBP2_9AGAM</name>
<evidence type="ECO:0000256" key="1">
    <source>
        <dbReference type="SAM" id="SignalP"/>
    </source>
</evidence>
<gene>
    <name evidence="2" type="ORF">JAAARDRAFT_491783</name>
</gene>
<evidence type="ECO:0000313" key="3">
    <source>
        <dbReference type="Proteomes" id="UP000027265"/>
    </source>
</evidence>
<keyword evidence="3" id="KW-1185">Reference proteome</keyword>
<organism evidence="2 3">
    <name type="scientific">Jaapia argillacea MUCL 33604</name>
    <dbReference type="NCBI Taxonomy" id="933084"/>
    <lineage>
        <taxon>Eukaryota</taxon>
        <taxon>Fungi</taxon>
        <taxon>Dikarya</taxon>
        <taxon>Basidiomycota</taxon>
        <taxon>Agaricomycotina</taxon>
        <taxon>Agaricomycetes</taxon>
        <taxon>Agaricomycetidae</taxon>
        <taxon>Jaapiales</taxon>
        <taxon>Jaapiaceae</taxon>
        <taxon>Jaapia</taxon>
    </lineage>
</organism>
<protein>
    <submittedName>
        <fullName evidence="2">Uncharacterized protein</fullName>
    </submittedName>
</protein>
<dbReference type="EMBL" id="KL197742">
    <property type="protein sequence ID" value="KDQ52194.1"/>
    <property type="molecule type" value="Genomic_DNA"/>
</dbReference>
<feature type="chain" id="PRO_5001643016" evidence="1">
    <location>
        <begin position="17"/>
        <end position="219"/>
    </location>
</feature>
<evidence type="ECO:0000313" key="2">
    <source>
        <dbReference type="EMBL" id="KDQ52194.1"/>
    </source>
</evidence>